<dbReference type="InterPro" id="IPR038499">
    <property type="entry name" value="BRO1_sf"/>
</dbReference>
<feature type="region of interest" description="Disordered" evidence="6">
    <location>
        <begin position="763"/>
        <end position="992"/>
    </location>
</feature>
<feature type="compositionally biased region" description="Low complexity" evidence="6">
    <location>
        <begin position="839"/>
        <end position="855"/>
    </location>
</feature>
<proteinExistence type="predicted"/>
<accession>A0AAD6V0C8</accession>
<feature type="domain" description="BRO1" evidence="7">
    <location>
        <begin position="5"/>
        <end position="413"/>
    </location>
</feature>
<keyword evidence="4" id="KW-0967">Endosome</keyword>
<reference evidence="8" key="1">
    <citation type="submission" date="2023-03" db="EMBL/GenBank/DDBJ databases">
        <title>Massive genome expansion in bonnet fungi (Mycena s.s.) driven by repeated elements and novel gene families across ecological guilds.</title>
        <authorList>
            <consortium name="Lawrence Berkeley National Laboratory"/>
            <person name="Harder C.B."/>
            <person name="Miyauchi S."/>
            <person name="Viragh M."/>
            <person name="Kuo A."/>
            <person name="Thoen E."/>
            <person name="Andreopoulos B."/>
            <person name="Lu D."/>
            <person name="Skrede I."/>
            <person name="Drula E."/>
            <person name="Henrissat B."/>
            <person name="Morin E."/>
            <person name="Kohler A."/>
            <person name="Barry K."/>
            <person name="LaButti K."/>
            <person name="Morin E."/>
            <person name="Salamov A."/>
            <person name="Lipzen A."/>
            <person name="Mereny Z."/>
            <person name="Hegedus B."/>
            <person name="Baldrian P."/>
            <person name="Stursova M."/>
            <person name="Weitz H."/>
            <person name="Taylor A."/>
            <person name="Grigoriev I.V."/>
            <person name="Nagy L.G."/>
            <person name="Martin F."/>
            <person name="Kauserud H."/>
        </authorList>
    </citation>
    <scope>NUCLEOTIDE SEQUENCE</scope>
    <source>
        <strain evidence="8">9144</strain>
    </source>
</reference>
<dbReference type="CDD" id="cd09242">
    <property type="entry name" value="BRO1_ScBro1_like"/>
    <property type="match status" value="1"/>
</dbReference>
<gene>
    <name evidence="8" type="ORF">GGX14DRAFT_468854</name>
</gene>
<dbReference type="PANTHER" id="PTHR23030">
    <property type="entry name" value="PCD6 INTERACTING PROTEIN-RELATED"/>
    <property type="match status" value="1"/>
</dbReference>
<dbReference type="PANTHER" id="PTHR23030:SF30">
    <property type="entry name" value="TYROSINE-PROTEIN PHOSPHATASE NON-RECEPTOR TYPE 23"/>
    <property type="match status" value="1"/>
</dbReference>
<evidence type="ECO:0000256" key="2">
    <source>
        <dbReference type="ARBA" id="ARBA00004496"/>
    </source>
</evidence>
<dbReference type="InterPro" id="IPR004328">
    <property type="entry name" value="BRO1_dom"/>
</dbReference>
<dbReference type="GO" id="GO:0043328">
    <property type="term" value="P:protein transport to vacuole involved in ubiquitin-dependent protein catabolic process via the multivesicular body sorting pathway"/>
    <property type="evidence" value="ECO:0007669"/>
    <property type="project" value="TreeGrafter"/>
</dbReference>
<evidence type="ECO:0000256" key="6">
    <source>
        <dbReference type="SAM" id="MobiDB-lite"/>
    </source>
</evidence>
<dbReference type="Pfam" id="PF13949">
    <property type="entry name" value="ALIX_LYPXL_bnd"/>
    <property type="match status" value="1"/>
</dbReference>
<evidence type="ECO:0000313" key="8">
    <source>
        <dbReference type="EMBL" id="KAJ7198784.1"/>
    </source>
</evidence>
<evidence type="ECO:0000256" key="5">
    <source>
        <dbReference type="ARBA" id="ARBA00041284"/>
    </source>
</evidence>
<feature type="compositionally biased region" description="Low complexity" evidence="6">
    <location>
        <begin position="865"/>
        <end position="877"/>
    </location>
</feature>
<dbReference type="Proteomes" id="UP001219525">
    <property type="component" value="Unassembled WGS sequence"/>
</dbReference>
<feature type="compositionally biased region" description="Polar residues" evidence="6">
    <location>
        <begin position="977"/>
        <end position="992"/>
    </location>
</feature>
<dbReference type="PROSITE" id="PS51180">
    <property type="entry name" value="BRO1"/>
    <property type="match status" value="1"/>
</dbReference>
<feature type="compositionally biased region" description="Low complexity" evidence="6">
    <location>
        <begin position="927"/>
        <end position="952"/>
    </location>
</feature>
<feature type="compositionally biased region" description="Low complexity" evidence="6">
    <location>
        <begin position="801"/>
        <end position="814"/>
    </location>
</feature>
<comment type="caution">
    <text evidence="8">The sequence shown here is derived from an EMBL/GenBank/DDBJ whole genome shotgun (WGS) entry which is preliminary data.</text>
</comment>
<comment type="subcellular location">
    <subcellularLocation>
        <location evidence="2">Cytoplasm</location>
    </subcellularLocation>
    <subcellularLocation>
        <location evidence="1">Endosome</location>
    </subcellularLocation>
</comment>
<dbReference type="InterPro" id="IPR025304">
    <property type="entry name" value="ALIX_V_dom"/>
</dbReference>
<evidence type="ECO:0000256" key="1">
    <source>
        <dbReference type="ARBA" id="ARBA00004177"/>
    </source>
</evidence>
<evidence type="ECO:0000313" key="9">
    <source>
        <dbReference type="Proteomes" id="UP001219525"/>
    </source>
</evidence>
<keyword evidence="3" id="KW-0963">Cytoplasm</keyword>
<sequence>MSQSPMISIPKKATDEVDWTTPIRNLISQSYGESPDNYAAECASLQRCRQDAVRGAGSDMTARDLLYKYFGQLELLELRFSEIRVSFPWHDAFTNKLTTQTSIAYEKASVLFQIASTHSAIASSQNRSSPEGLKRAFYYFRTCAGMLTYINENFLHAPSKDLSKEVVKFLVGLILAQATEVFWEKCVEEKKASGLVAKMASQAASMYTTLSEEVKEFAGQNILDKNWVTLIQIKSKYLTSQAQYHRSILDTDTGTYGDALARLTLAESLAKEALRLSSSFNPTFTPATSSSPSSSTLPADAGSSMLALAKSHLALVSDRRTAADRENDLIYNAILPSQDTLPPIESKTTLTIATPIPIQEVYGTPEVQKTIGADFFGRLVPLSVHESASVYSEEKAKLVRGEVERAETADGEAKSFIDGLQVVQGLERFRGMLQDNGSSSVPPEVLRWAADIASIEGRESVASLFSQLEKLKSALQIELDPAGGIARELDSESRDCEAMRVRYEQWTQPPSAGLSKTLRQDLKAHVVATEEAARSDAQVKAIWDSVRPDIEVLVEGKVNRFFVAAEEKGSLLDLGEDADRAEREEKGQISALVREIEERLTILKKIEKERNEVLKDLKEKASIQNDDVSHLLLLNRRNTGVEATLFAAELEKFRPYQQRLAAAIHHQEGALQDIAARWKALKDFSDSRNPARKWDENERRRKEGVQRFGRAREGYEQVRDGLAKGLQFYTELTELTTKLRRNAKAFVSERIEERERLVAKFEGEKRFASSGPPPLAAKPPPPPPSSGGLESSFASMNMRGSPAPSQWQSPAAHASPPPQSFLPPPPPAQYTSPQPPPSSNLQYYSQQQPQPSRQPSLPPPPPLPHYFQGPQSYTQSQSPPPASDPYANLGIFGSSSHSPNFGPGAVSTPPPPPQQQASYIPSYAHSAPPGQYGAYQYQQQPPTQPSTQQNSSGSGGFPPPPPPVSYQYGTPAAPSPNLYQTQGGPYQGYSHS</sequence>
<evidence type="ECO:0000256" key="3">
    <source>
        <dbReference type="ARBA" id="ARBA00022490"/>
    </source>
</evidence>
<dbReference type="Pfam" id="PF03097">
    <property type="entry name" value="BRO1"/>
    <property type="match status" value="1"/>
</dbReference>
<name>A0AAD6V0C8_9AGAR</name>
<keyword evidence="9" id="KW-1185">Reference proteome</keyword>
<protein>
    <recommendedName>
        <fullName evidence="5">BRO domain-containing protein 1</fullName>
    </recommendedName>
</protein>
<dbReference type="EMBL" id="JARJCW010000071">
    <property type="protein sequence ID" value="KAJ7198784.1"/>
    <property type="molecule type" value="Genomic_DNA"/>
</dbReference>
<organism evidence="8 9">
    <name type="scientific">Mycena pura</name>
    <dbReference type="NCBI Taxonomy" id="153505"/>
    <lineage>
        <taxon>Eukaryota</taxon>
        <taxon>Fungi</taxon>
        <taxon>Dikarya</taxon>
        <taxon>Basidiomycota</taxon>
        <taxon>Agaricomycotina</taxon>
        <taxon>Agaricomycetes</taxon>
        <taxon>Agaricomycetidae</taxon>
        <taxon>Agaricales</taxon>
        <taxon>Marasmiineae</taxon>
        <taxon>Mycenaceae</taxon>
        <taxon>Mycena</taxon>
    </lineage>
</organism>
<dbReference type="GO" id="GO:0005768">
    <property type="term" value="C:endosome"/>
    <property type="evidence" value="ECO:0007669"/>
    <property type="project" value="UniProtKB-SubCell"/>
</dbReference>
<dbReference type="Gene3D" id="1.20.120.560">
    <property type="entry name" value="alix/aip1 in complex with the ypdl late domain"/>
    <property type="match status" value="1"/>
</dbReference>
<evidence type="ECO:0000256" key="4">
    <source>
        <dbReference type="ARBA" id="ARBA00022753"/>
    </source>
</evidence>
<evidence type="ECO:0000259" key="7">
    <source>
        <dbReference type="PROSITE" id="PS51180"/>
    </source>
</evidence>
<dbReference type="Gene3D" id="1.20.140.50">
    <property type="entry name" value="alix/aip1 like domains"/>
    <property type="match status" value="1"/>
</dbReference>
<dbReference type="SMART" id="SM01041">
    <property type="entry name" value="BRO1"/>
    <property type="match status" value="1"/>
</dbReference>
<feature type="compositionally biased region" description="Pro residues" evidence="6">
    <location>
        <begin position="815"/>
        <end position="838"/>
    </location>
</feature>
<feature type="compositionally biased region" description="Pro residues" evidence="6">
    <location>
        <begin position="771"/>
        <end position="785"/>
    </location>
</feature>
<dbReference type="Gene3D" id="1.25.40.280">
    <property type="entry name" value="alix/aip1 like domains"/>
    <property type="match status" value="1"/>
</dbReference>
<dbReference type="AlphaFoldDB" id="A0AAD6V0C8"/>